<dbReference type="NCBIfam" id="NF007799">
    <property type="entry name" value="PRK10504.1"/>
    <property type="match status" value="1"/>
</dbReference>
<evidence type="ECO:0000256" key="7">
    <source>
        <dbReference type="SAM" id="Phobius"/>
    </source>
</evidence>
<dbReference type="PROSITE" id="PS50850">
    <property type="entry name" value="MFS"/>
    <property type="match status" value="1"/>
</dbReference>
<feature type="transmembrane region" description="Helical" evidence="7">
    <location>
        <begin position="434"/>
        <end position="454"/>
    </location>
</feature>
<feature type="domain" description="Major facilitator superfamily (MFS) profile" evidence="8">
    <location>
        <begin position="15"/>
        <end position="461"/>
    </location>
</feature>
<dbReference type="EMBL" id="LQNU01000037">
    <property type="protein sequence ID" value="KZE83596.1"/>
    <property type="molecule type" value="Genomic_DNA"/>
</dbReference>
<keyword evidence="2" id="KW-0813">Transport</keyword>
<dbReference type="RefSeq" id="WP_038986876.1">
    <property type="nucleotide sequence ID" value="NZ_JWJO01000036.1"/>
</dbReference>
<keyword evidence="10" id="KW-1185">Reference proteome</keyword>
<dbReference type="PRINTS" id="PR01036">
    <property type="entry name" value="TCRTETB"/>
</dbReference>
<feature type="transmembrane region" description="Helical" evidence="7">
    <location>
        <begin position="228"/>
        <end position="248"/>
    </location>
</feature>
<proteinExistence type="predicted"/>
<evidence type="ECO:0000259" key="8">
    <source>
        <dbReference type="PROSITE" id="PS50850"/>
    </source>
</evidence>
<reference evidence="9 10" key="1">
    <citation type="submission" date="2016-01" db="EMBL/GenBank/DDBJ databases">
        <title>Whole genome sequencing of Myroides marinus L41.</title>
        <authorList>
            <person name="Hong K.W."/>
        </authorList>
    </citation>
    <scope>NUCLEOTIDE SEQUENCE [LARGE SCALE GENOMIC DNA]</scope>
    <source>
        <strain evidence="9 10">L41</strain>
    </source>
</reference>
<gene>
    <name evidence="9" type="ORF">AV926_04230</name>
</gene>
<dbReference type="NCBIfam" id="TIGR00711">
    <property type="entry name" value="efflux_EmrB"/>
    <property type="match status" value="1"/>
</dbReference>
<evidence type="ECO:0000313" key="10">
    <source>
        <dbReference type="Proteomes" id="UP000076630"/>
    </source>
</evidence>
<evidence type="ECO:0000256" key="4">
    <source>
        <dbReference type="ARBA" id="ARBA00022692"/>
    </source>
</evidence>
<dbReference type="SUPFAM" id="SSF103473">
    <property type="entry name" value="MFS general substrate transporter"/>
    <property type="match status" value="1"/>
</dbReference>
<evidence type="ECO:0000313" key="9">
    <source>
        <dbReference type="EMBL" id="KZE83596.1"/>
    </source>
</evidence>
<keyword evidence="4 7" id="KW-0812">Transmembrane</keyword>
<dbReference type="Gene3D" id="1.20.1250.20">
    <property type="entry name" value="MFS general substrate transporter like domains"/>
    <property type="match status" value="1"/>
</dbReference>
<dbReference type="InterPro" id="IPR020846">
    <property type="entry name" value="MFS_dom"/>
</dbReference>
<evidence type="ECO:0000256" key="5">
    <source>
        <dbReference type="ARBA" id="ARBA00022989"/>
    </source>
</evidence>
<dbReference type="Pfam" id="PF07690">
    <property type="entry name" value="MFS_1"/>
    <property type="match status" value="1"/>
</dbReference>
<feature type="transmembrane region" description="Helical" evidence="7">
    <location>
        <begin position="166"/>
        <end position="184"/>
    </location>
</feature>
<keyword evidence="5 7" id="KW-1133">Transmembrane helix</keyword>
<protein>
    <submittedName>
        <fullName evidence="9">MFS transporter</fullName>
    </submittedName>
</protein>
<comment type="caution">
    <text evidence="9">The sequence shown here is derived from an EMBL/GenBank/DDBJ whole genome shotgun (WGS) entry which is preliminary data.</text>
</comment>
<dbReference type="Gene3D" id="1.20.1720.10">
    <property type="entry name" value="Multidrug resistance protein D"/>
    <property type="match status" value="1"/>
</dbReference>
<feature type="transmembrane region" description="Helical" evidence="7">
    <location>
        <begin position="357"/>
        <end position="383"/>
    </location>
</feature>
<organism evidence="9 10">
    <name type="scientific">Myroides marinus</name>
    <dbReference type="NCBI Taxonomy" id="703342"/>
    <lineage>
        <taxon>Bacteria</taxon>
        <taxon>Pseudomonadati</taxon>
        <taxon>Bacteroidota</taxon>
        <taxon>Flavobacteriia</taxon>
        <taxon>Flavobacteriales</taxon>
        <taxon>Flavobacteriaceae</taxon>
        <taxon>Myroides</taxon>
    </lineage>
</organism>
<feature type="transmembrane region" description="Helical" evidence="7">
    <location>
        <begin position="14"/>
        <end position="33"/>
    </location>
</feature>
<dbReference type="CDD" id="cd17503">
    <property type="entry name" value="MFS_LmrB_MDR_like"/>
    <property type="match status" value="1"/>
</dbReference>
<dbReference type="InterPro" id="IPR011701">
    <property type="entry name" value="MFS"/>
</dbReference>
<dbReference type="InterPro" id="IPR004638">
    <property type="entry name" value="EmrB-like"/>
</dbReference>
<feature type="transmembrane region" description="Helical" evidence="7">
    <location>
        <begin position="404"/>
        <end position="422"/>
    </location>
</feature>
<dbReference type="GO" id="GO:0022857">
    <property type="term" value="F:transmembrane transporter activity"/>
    <property type="evidence" value="ECO:0007669"/>
    <property type="project" value="InterPro"/>
</dbReference>
<dbReference type="OrthoDB" id="9807274at2"/>
<feature type="transmembrane region" description="Helical" evidence="7">
    <location>
        <begin position="204"/>
        <end position="222"/>
    </location>
</feature>
<feature type="transmembrane region" description="Helical" evidence="7">
    <location>
        <begin position="269"/>
        <end position="292"/>
    </location>
</feature>
<dbReference type="Proteomes" id="UP000076630">
    <property type="component" value="Unassembled WGS sequence"/>
</dbReference>
<feature type="transmembrane region" description="Helical" evidence="7">
    <location>
        <begin position="53"/>
        <end position="73"/>
    </location>
</feature>
<feature type="transmembrane region" description="Helical" evidence="7">
    <location>
        <begin position="136"/>
        <end position="154"/>
    </location>
</feature>
<dbReference type="GO" id="GO:0005886">
    <property type="term" value="C:plasma membrane"/>
    <property type="evidence" value="ECO:0007669"/>
    <property type="project" value="UniProtKB-SubCell"/>
</dbReference>
<dbReference type="PANTHER" id="PTHR42718:SF46">
    <property type="entry name" value="BLR6921 PROTEIN"/>
    <property type="match status" value="1"/>
</dbReference>
<comment type="subcellular location">
    <subcellularLocation>
        <location evidence="1">Cell membrane</location>
        <topology evidence="1">Multi-pass membrane protein</topology>
    </subcellularLocation>
</comment>
<keyword evidence="6 7" id="KW-0472">Membrane</keyword>
<feature type="transmembrane region" description="Helical" evidence="7">
    <location>
        <begin position="329"/>
        <end position="351"/>
    </location>
</feature>
<dbReference type="PANTHER" id="PTHR42718">
    <property type="entry name" value="MAJOR FACILITATOR SUPERFAMILY MULTIDRUG TRANSPORTER MFSC"/>
    <property type="match status" value="1"/>
</dbReference>
<evidence type="ECO:0000256" key="1">
    <source>
        <dbReference type="ARBA" id="ARBA00004651"/>
    </source>
</evidence>
<evidence type="ECO:0000256" key="2">
    <source>
        <dbReference type="ARBA" id="ARBA00022448"/>
    </source>
</evidence>
<dbReference type="InterPro" id="IPR036259">
    <property type="entry name" value="MFS_trans_sf"/>
</dbReference>
<keyword evidence="3" id="KW-1003">Cell membrane</keyword>
<sequence>MEIGIVQDPKVKKYLPWLAALAIFMQALDGTILNTGLPSIAKSLGESPLEMQSVIVSYTLTVALLIPLSGWLADRFGTRNMLMVAIGTFTLGSLFCSIANTLDQLVLARIFQAIGGSMLVPVARLILIYAYPKDQLLGIINFITIPALIGPMLGPTAGGFLVEKFSWHWIFLINLPVGIVAMVWARKVVPNFTNTVGKFDLKGWLLISGGLTTITLIIERWNSPQFTAVTLGLLGVLTIICVVGYTRYAKDNAKALIRLSLLKIKTLRVGLIGNLVTRFGVGGMPLMVPLLLQVGYGYSAFFAGLMMIPQAGANLVFRNFVIPIVRKFGYRNTLIVNTILTGIIISCFFFVNKNTPMWILVLLMICNGAFNAIQFTSMNTIALADLDSDTSSEGNTLLSVTQQLAISLGISISAMILMMFQNSSIGTNDQGVDVFRYTFLVMGVITILSSRVFARLSAEAGASLVEKREYKESKQQAN</sequence>
<accession>A0A161SM14</accession>
<dbReference type="AlphaFoldDB" id="A0A161SM14"/>
<evidence type="ECO:0000256" key="6">
    <source>
        <dbReference type="ARBA" id="ARBA00023136"/>
    </source>
</evidence>
<evidence type="ECO:0000256" key="3">
    <source>
        <dbReference type="ARBA" id="ARBA00022475"/>
    </source>
</evidence>
<feature type="transmembrane region" description="Helical" evidence="7">
    <location>
        <begin position="106"/>
        <end position="129"/>
    </location>
</feature>
<name>A0A161SM14_9FLAO</name>
<feature type="transmembrane region" description="Helical" evidence="7">
    <location>
        <begin position="80"/>
        <end position="100"/>
    </location>
</feature>
<feature type="transmembrane region" description="Helical" evidence="7">
    <location>
        <begin position="298"/>
        <end position="317"/>
    </location>
</feature>